<proteinExistence type="predicted"/>
<keyword evidence="3" id="KW-1185">Reference proteome</keyword>
<dbReference type="eggNOG" id="ENOG502ZX2V">
    <property type="taxonomic scope" value="Bacteria"/>
</dbReference>
<name>I9DUA2_9ALTE</name>
<accession>I9DUA2</accession>
<keyword evidence="1" id="KW-1133">Transmembrane helix</keyword>
<keyword evidence="1" id="KW-0812">Transmembrane</keyword>
<gene>
    <name evidence="2" type="ORF">AGRI_06342</name>
</gene>
<dbReference type="EMBL" id="AKKU01000011">
    <property type="protein sequence ID" value="EIW89700.1"/>
    <property type="molecule type" value="Genomic_DNA"/>
</dbReference>
<organism evidence="2 3">
    <name type="scientific">Alishewanella agri BL06</name>
    <dbReference type="NCBI Taxonomy" id="1195246"/>
    <lineage>
        <taxon>Bacteria</taxon>
        <taxon>Pseudomonadati</taxon>
        <taxon>Pseudomonadota</taxon>
        <taxon>Gammaproteobacteria</taxon>
        <taxon>Alteromonadales</taxon>
        <taxon>Alteromonadaceae</taxon>
        <taxon>Alishewanella</taxon>
    </lineage>
</organism>
<protein>
    <submittedName>
        <fullName evidence="2">Uncharacterized protein</fullName>
    </submittedName>
</protein>
<reference evidence="2 3" key="1">
    <citation type="journal article" date="2012" name="J. Bacteriol.">
        <title>Genome Sequence of Pectin-Degrading Alishewanella agri, Isolated from Landfill Soil.</title>
        <authorList>
            <person name="Kim J."/>
            <person name="Jung J."/>
            <person name="Sung J.S."/>
            <person name="Chun J."/>
            <person name="Park W."/>
        </authorList>
    </citation>
    <scope>NUCLEOTIDE SEQUENCE [LARGE SCALE GENOMIC DNA]</scope>
    <source>
        <strain evidence="2 3">BL06</strain>
    </source>
</reference>
<feature type="transmembrane region" description="Helical" evidence="1">
    <location>
        <begin position="39"/>
        <end position="57"/>
    </location>
</feature>
<dbReference type="PATRIC" id="fig|1195246.3.peg.1254"/>
<sequence>MWHFPRRWANRALCYAGIFGILFQLTAAVHAWWHAIPLPYFWLMLIAPALCLLSGLWPPLQPQREANDEA</sequence>
<comment type="caution">
    <text evidence="2">The sequence shown here is derived from an EMBL/GenBank/DDBJ whole genome shotgun (WGS) entry which is preliminary data.</text>
</comment>
<dbReference type="RefSeq" id="WP_008984172.1">
    <property type="nucleotide sequence ID" value="NZ_AKKU01000011.1"/>
</dbReference>
<keyword evidence="1" id="KW-0472">Membrane</keyword>
<evidence type="ECO:0000313" key="2">
    <source>
        <dbReference type="EMBL" id="EIW89700.1"/>
    </source>
</evidence>
<evidence type="ECO:0000256" key="1">
    <source>
        <dbReference type="SAM" id="Phobius"/>
    </source>
</evidence>
<evidence type="ECO:0000313" key="3">
    <source>
        <dbReference type="Proteomes" id="UP000035062"/>
    </source>
</evidence>
<feature type="transmembrane region" description="Helical" evidence="1">
    <location>
        <begin position="12"/>
        <end position="33"/>
    </location>
</feature>
<dbReference type="STRING" id="1195246.AGRI_06342"/>
<dbReference type="Proteomes" id="UP000035062">
    <property type="component" value="Unassembled WGS sequence"/>
</dbReference>
<dbReference type="AlphaFoldDB" id="I9DUA2"/>